<evidence type="ECO:0000259" key="1">
    <source>
        <dbReference type="Pfam" id="PF17389"/>
    </source>
</evidence>
<dbReference type="PANTHER" id="PTHR34987:SF4">
    <property type="entry name" value="ALPHA-L-RHAMNOSIDASE C-TERMINAL DOMAIN-CONTAINING PROTEIN"/>
    <property type="match status" value="1"/>
</dbReference>
<dbReference type="Pfam" id="PF17389">
    <property type="entry name" value="Bac_rhamnosid6H"/>
    <property type="match status" value="1"/>
</dbReference>
<dbReference type="Proteomes" id="UP000544331">
    <property type="component" value="Unassembled WGS sequence"/>
</dbReference>
<dbReference type="Gene3D" id="1.50.10.10">
    <property type="match status" value="1"/>
</dbReference>
<dbReference type="AlphaFoldDB" id="A0A8H5YW90"/>
<accession>A0A8H5YW90</accession>
<keyword evidence="4" id="KW-1185">Reference proteome</keyword>
<proteinExistence type="predicted"/>
<dbReference type="InterPro" id="IPR008928">
    <property type="entry name" value="6-hairpin_glycosidase_sf"/>
</dbReference>
<dbReference type="InterPro" id="IPR012341">
    <property type="entry name" value="6hp_glycosidase-like_sf"/>
</dbReference>
<reference evidence="3 4" key="1">
    <citation type="submission" date="2020-05" db="EMBL/GenBank/DDBJ databases">
        <title>Identification and distribution of gene clusters putatively required for synthesis of sphingolipid metabolism inhibitors in phylogenetically diverse species of the filamentous fungus Fusarium.</title>
        <authorList>
            <person name="Kim H.-S."/>
            <person name="Busman M."/>
            <person name="Brown D.W."/>
            <person name="Divon H."/>
            <person name="Uhlig S."/>
            <person name="Proctor R.H."/>
        </authorList>
    </citation>
    <scope>NUCLEOTIDE SEQUENCE [LARGE SCALE GENOMIC DNA]</scope>
    <source>
        <strain evidence="3 4">NRRL 66235</strain>
    </source>
</reference>
<feature type="domain" description="Alpha-L-rhamnosidase C-terminal" evidence="2">
    <location>
        <begin position="716"/>
        <end position="782"/>
    </location>
</feature>
<dbReference type="PANTHER" id="PTHR34987">
    <property type="entry name" value="C, PUTATIVE (AFU_ORTHOLOGUE AFUA_3G02880)-RELATED"/>
    <property type="match status" value="1"/>
</dbReference>
<name>A0A8H5YW90_9HYPO</name>
<evidence type="ECO:0000313" key="4">
    <source>
        <dbReference type="Proteomes" id="UP000544331"/>
    </source>
</evidence>
<protein>
    <submittedName>
        <fullName evidence="3">Alpha-L-rhamnosidase A</fullName>
    </submittedName>
</protein>
<sequence length="808" mass="88545">MESSRETRNAAKFVTPKRILRTSENVTRGNEVLSFSLSNGDSEDKAEVIFDYGRCEGGFPVFTIESASAPEGQQQVAFQVTYSENIEGIDNENGDGPFFLFSNAMNSYRVCQHHAAVTNDTQTLKPRFTQASQRYQKVTLLDSNTSIVFSKVGFQAVRPDVTVKANFHCSDDNINRIWIDGVRTVDLCTVAREETIPAWDVTDEGTRVYGSHWAPCRQGTRWKDYKVTFQTKVEEHGASWAVRMITNGLIFCLDTRNRTLTAVEGLSNKSSILPSIERGSWQLTETLDLSGWLTIETLAVEDRVIVRIGGHEVATIRDVFVKAMLGNGLVNTGPVAFGGPPGWIALYRDIAVTDLGGLALYENSLSQDEAERTYGDFQVGTNKLACIIDGAKRDRASFGGDAFVTGRSIAYSTTDFEAWKGTIQLLLSHQTKEGYLGNLCPIQAPAHDGADDPPHYGHYSLTYALLLVVTIKDYWLHSGDWSLVEKSYRQLERQMEFTRGFLNSDGLVQAPPYLSMTWFPMGGPIFGVSTGLNLAYLDALNAMASMSTDGEAASQYSSQATNLKEVLIRTLWNDQQGTMRPALSLGPNGVFQDVNAYAATLGVSSDHPKLAEGIFPASESLPSAFRGLDKWEKFGITSPYASGFALEALFAKNEGIKAREVLSQVWGVMADRDSPDYSGAHWEAMKTDGSPFNHDVSLAHGWSSWPVFLLPRYLAGVYPLEAGWKKIGVEPVLAGLGEVVYSLETPQGYFSVAVHVNEKRGHGSIKLSVPCGSTAVVKAPKGWSLENDGVIQGSGTEVSVKLSKHGLQ</sequence>
<dbReference type="Gene3D" id="2.60.420.10">
    <property type="entry name" value="Maltose phosphorylase, domain 3"/>
    <property type="match status" value="1"/>
</dbReference>
<organism evidence="3 4">
    <name type="scientific">Fusarium mundagurra</name>
    <dbReference type="NCBI Taxonomy" id="1567541"/>
    <lineage>
        <taxon>Eukaryota</taxon>
        <taxon>Fungi</taxon>
        <taxon>Dikarya</taxon>
        <taxon>Ascomycota</taxon>
        <taxon>Pezizomycotina</taxon>
        <taxon>Sordariomycetes</taxon>
        <taxon>Hypocreomycetidae</taxon>
        <taxon>Hypocreales</taxon>
        <taxon>Nectriaceae</taxon>
        <taxon>Fusarium</taxon>
        <taxon>Fusarium fujikuroi species complex</taxon>
    </lineage>
</organism>
<gene>
    <name evidence="3" type="ORF">FMUND_5249</name>
</gene>
<feature type="domain" description="Alpha-L-rhamnosidase six-hairpin glycosidase" evidence="1">
    <location>
        <begin position="384"/>
        <end position="579"/>
    </location>
</feature>
<dbReference type="GO" id="GO:0003824">
    <property type="term" value="F:catalytic activity"/>
    <property type="evidence" value="ECO:0007669"/>
    <property type="project" value="UniProtKB-ARBA"/>
</dbReference>
<dbReference type="OrthoDB" id="10036721at2759"/>
<dbReference type="InterPro" id="IPR035396">
    <property type="entry name" value="Bac_rhamnosid6H"/>
</dbReference>
<dbReference type="EMBL" id="JAAOAN010000168">
    <property type="protein sequence ID" value="KAF5718390.1"/>
    <property type="molecule type" value="Genomic_DNA"/>
</dbReference>
<evidence type="ECO:0000259" key="2">
    <source>
        <dbReference type="Pfam" id="PF17390"/>
    </source>
</evidence>
<evidence type="ECO:0000313" key="3">
    <source>
        <dbReference type="EMBL" id="KAF5718390.1"/>
    </source>
</evidence>
<dbReference type="Pfam" id="PF17390">
    <property type="entry name" value="Bac_rhamnosid_C"/>
    <property type="match status" value="1"/>
</dbReference>
<dbReference type="InterPro" id="IPR035398">
    <property type="entry name" value="Bac_rhamnosid_C"/>
</dbReference>
<dbReference type="GO" id="GO:0005975">
    <property type="term" value="P:carbohydrate metabolic process"/>
    <property type="evidence" value="ECO:0007669"/>
    <property type="project" value="InterPro"/>
</dbReference>
<dbReference type="SUPFAM" id="SSF48208">
    <property type="entry name" value="Six-hairpin glycosidases"/>
    <property type="match status" value="1"/>
</dbReference>
<comment type="caution">
    <text evidence="3">The sequence shown here is derived from an EMBL/GenBank/DDBJ whole genome shotgun (WGS) entry which is preliminary data.</text>
</comment>